<dbReference type="AlphaFoldDB" id="A0A8S3SDW2"/>
<keyword evidence="5" id="KW-0378">Hydrolase</keyword>
<dbReference type="CDD" id="cd05481">
    <property type="entry name" value="retropepsin_like_LTR_1"/>
    <property type="match status" value="1"/>
</dbReference>
<keyword evidence="5" id="KW-0255">Endonuclease</keyword>
<proteinExistence type="predicted"/>
<gene>
    <name evidence="7" type="ORF">MEDL_33348</name>
</gene>
<dbReference type="InterPro" id="IPR036734">
    <property type="entry name" value="Neur_chan_lig-bd_sf"/>
</dbReference>
<evidence type="ECO:0000256" key="1">
    <source>
        <dbReference type="ARBA" id="ARBA00004141"/>
    </source>
</evidence>
<feature type="transmembrane region" description="Helical" evidence="6">
    <location>
        <begin position="389"/>
        <end position="410"/>
    </location>
</feature>
<dbReference type="SUPFAM" id="SSF63712">
    <property type="entry name" value="Nicotinic receptor ligand binding domain-like"/>
    <property type="match status" value="1"/>
</dbReference>
<dbReference type="Gene3D" id="1.20.58.390">
    <property type="entry name" value="Neurotransmitter-gated ion-channel transmembrane domain"/>
    <property type="match status" value="1"/>
</dbReference>
<dbReference type="GO" id="GO:0004519">
    <property type="term" value="F:endonuclease activity"/>
    <property type="evidence" value="ECO:0007669"/>
    <property type="project" value="UniProtKB-KW"/>
</dbReference>
<feature type="transmembrane region" description="Helical" evidence="6">
    <location>
        <begin position="422"/>
        <end position="443"/>
    </location>
</feature>
<dbReference type="OrthoDB" id="189655at2759"/>
<dbReference type="GO" id="GO:0005230">
    <property type="term" value="F:extracellular ligand-gated monoatomic ion channel activity"/>
    <property type="evidence" value="ECO:0007669"/>
    <property type="project" value="InterPro"/>
</dbReference>
<evidence type="ECO:0000256" key="5">
    <source>
        <dbReference type="ARBA" id="ARBA00022759"/>
    </source>
</evidence>
<dbReference type="GO" id="GO:0016020">
    <property type="term" value="C:membrane"/>
    <property type="evidence" value="ECO:0007669"/>
    <property type="project" value="UniProtKB-SubCell"/>
</dbReference>
<sequence length="544" mass="63170">MCKNRRINAIEEESDSEDELYIGCIENQKKSENSWMVNLNLNGKNQKFKLDTGAQANVIPYKVLKLVKGDTKIIPSKTRLVTYSGEKMDVLGKCYINVSHRDKIERMEFAVVNFNAQCILGLSACEKLNLINRVMSVEKSAESILKENSDLFDGIGELEGYHHIELDKSINPVIHPPRRVPIALQDRLKSEIERMEKLGIVEKVEQPTEWKKVYLKIVFLKITDIETVAENYAANVFIQARWREKKLDGNTKDKVNFSEYWSPKLVVQNLENSVLNNVWKEVTVDKNNEAYIVEKRRIKGTFKERQELHDFPFDFNVSVTSEHPLDEVVLLEDENEISSLTVTCFTGDHEWELRDFVEAEIKEISKDISDFVSATFPLLKLKTLARRKFGYFILNILLVMTFISCLPLTIFAVSRDLIENRIFLGFLLILIGVTFRFITNKVLPKISYLTTLDKYILACMIFMFLCTIWHSILSRIDDLDMQYTADLWAFISLVILYALYHLIFISVVLIKYLIRRSSIMSKEQSYQEKAVRLMGDAWLISHKH</sequence>
<dbReference type="InterPro" id="IPR021109">
    <property type="entry name" value="Peptidase_aspartic_dom_sf"/>
</dbReference>
<keyword evidence="4" id="KW-0540">Nuclease</keyword>
<protein>
    <recommendedName>
        <fullName evidence="9">Peptidase A2 domain-containing protein</fullName>
    </recommendedName>
</protein>
<dbReference type="Gene3D" id="2.70.170.10">
    <property type="entry name" value="Neurotransmitter-gated ion-channel ligand-binding domain"/>
    <property type="match status" value="1"/>
</dbReference>
<comment type="subcellular location">
    <subcellularLocation>
        <location evidence="1">Membrane</location>
        <topology evidence="1">Multi-pass membrane protein</topology>
    </subcellularLocation>
</comment>
<dbReference type="EMBL" id="CAJPWZ010001643">
    <property type="protein sequence ID" value="CAG2219822.1"/>
    <property type="molecule type" value="Genomic_DNA"/>
</dbReference>
<dbReference type="InterPro" id="IPR036719">
    <property type="entry name" value="Neuro-gated_channel_TM_sf"/>
</dbReference>
<organism evidence="7 8">
    <name type="scientific">Mytilus edulis</name>
    <name type="common">Blue mussel</name>
    <dbReference type="NCBI Taxonomy" id="6550"/>
    <lineage>
        <taxon>Eukaryota</taxon>
        <taxon>Metazoa</taxon>
        <taxon>Spiralia</taxon>
        <taxon>Lophotrochozoa</taxon>
        <taxon>Mollusca</taxon>
        <taxon>Bivalvia</taxon>
        <taxon>Autobranchia</taxon>
        <taxon>Pteriomorphia</taxon>
        <taxon>Mytilida</taxon>
        <taxon>Mytiloidea</taxon>
        <taxon>Mytilidae</taxon>
        <taxon>Mytilinae</taxon>
        <taxon>Mytilus</taxon>
    </lineage>
</organism>
<dbReference type="Gene3D" id="2.40.70.10">
    <property type="entry name" value="Acid Proteases"/>
    <property type="match status" value="1"/>
</dbReference>
<keyword evidence="6" id="KW-0812">Transmembrane</keyword>
<dbReference type="SUPFAM" id="SSF50630">
    <property type="entry name" value="Acid proteases"/>
    <property type="match status" value="1"/>
</dbReference>
<feature type="transmembrane region" description="Helical" evidence="6">
    <location>
        <begin position="488"/>
        <end position="514"/>
    </location>
</feature>
<keyword evidence="8" id="KW-1185">Reference proteome</keyword>
<evidence type="ECO:0000313" key="8">
    <source>
        <dbReference type="Proteomes" id="UP000683360"/>
    </source>
</evidence>
<comment type="caution">
    <text evidence="7">The sequence shown here is derived from an EMBL/GenBank/DDBJ whole genome shotgun (WGS) entry which is preliminary data.</text>
</comment>
<dbReference type="SUPFAM" id="SSF90112">
    <property type="entry name" value="Neurotransmitter-gated ion-channel transmembrane pore"/>
    <property type="match status" value="1"/>
</dbReference>
<evidence type="ECO:0000256" key="3">
    <source>
        <dbReference type="ARBA" id="ARBA00022695"/>
    </source>
</evidence>
<dbReference type="PANTHER" id="PTHR37984:SF5">
    <property type="entry name" value="PROTEIN NYNRIN-LIKE"/>
    <property type="match status" value="1"/>
</dbReference>
<keyword evidence="3" id="KW-0548">Nucleotidyltransferase</keyword>
<dbReference type="Proteomes" id="UP000683360">
    <property type="component" value="Unassembled WGS sequence"/>
</dbReference>
<evidence type="ECO:0008006" key="9">
    <source>
        <dbReference type="Google" id="ProtNLM"/>
    </source>
</evidence>
<feature type="transmembrane region" description="Helical" evidence="6">
    <location>
        <begin position="455"/>
        <end position="476"/>
    </location>
</feature>
<evidence type="ECO:0000256" key="4">
    <source>
        <dbReference type="ARBA" id="ARBA00022722"/>
    </source>
</evidence>
<dbReference type="InterPro" id="IPR038050">
    <property type="entry name" value="Neuro_actylchol_rec"/>
</dbReference>
<reference evidence="7" key="1">
    <citation type="submission" date="2021-03" db="EMBL/GenBank/DDBJ databases">
        <authorList>
            <person name="Bekaert M."/>
        </authorList>
    </citation>
    <scope>NUCLEOTIDE SEQUENCE</scope>
</reference>
<evidence type="ECO:0000256" key="6">
    <source>
        <dbReference type="SAM" id="Phobius"/>
    </source>
</evidence>
<dbReference type="InterPro" id="IPR050951">
    <property type="entry name" value="Retrovirus_Pol_polyprotein"/>
</dbReference>
<name>A0A8S3SDW2_MYTED</name>
<keyword evidence="6" id="KW-0472">Membrane</keyword>
<evidence type="ECO:0000256" key="2">
    <source>
        <dbReference type="ARBA" id="ARBA00022679"/>
    </source>
</evidence>
<keyword evidence="6" id="KW-1133">Transmembrane helix</keyword>
<evidence type="ECO:0000313" key="7">
    <source>
        <dbReference type="EMBL" id="CAG2219822.1"/>
    </source>
</evidence>
<dbReference type="GO" id="GO:0016779">
    <property type="term" value="F:nucleotidyltransferase activity"/>
    <property type="evidence" value="ECO:0007669"/>
    <property type="project" value="UniProtKB-KW"/>
</dbReference>
<keyword evidence="2" id="KW-0808">Transferase</keyword>
<accession>A0A8S3SDW2</accession>
<dbReference type="PANTHER" id="PTHR37984">
    <property type="entry name" value="PROTEIN CBG26694"/>
    <property type="match status" value="1"/>
</dbReference>